<dbReference type="KEGG" id="gta:BCM27_01860"/>
<evidence type="ECO:0000313" key="3">
    <source>
        <dbReference type="Proteomes" id="UP000247118"/>
    </source>
</evidence>
<dbReference type="Gene3D" id="3.30.565.60">
    <property type="match status" value="1"/>
</dbReference>
<dbReference type="Pfam" id="PF13749">
    <property type="entry name" value="HATPase_c_4"/>
    <property type="match status" value="1"/>
</dbReference>
<dbReference type="Proteomes" id="UP000247118">
    <property type="component" value="Chromosome"/>
</dbReference>
<sequence length="501" mass="55643">MTPPSPPPPDPPSTEFEALVTTLREQPAESEWLEFKENMADPEEIGAYVSALSNSAALHGESRGYIVWGVQDGTHSLVGTSFNLRTAKKGNQSLHLWLLSKLRPDPGLTLHFGKIAGKDVGVLEIAAASHAPVLFNGTAYIRIGSHKKKLNDHPVQAKQLYRNLDDVPFEHRLAVTGLEVDEVLEQLEYGVYFTLQQRAVPTTPELILQALVADQIVVLEPSGRYAITNLGALMFAERLTDFPALERKAPRVIKYKGKNKLTAEKEQLGGRGYACGFTGLVDYIDNLLPSNEIIGRALRTEVSMFPPSAVREIVANALIHQDFSISGSGPLIELYDNRIEFTNPGTPLVDPARFVDAPPRSRNEKLAYMMRRCHICEERGSGWDRIAAEIEMYQLPAPLVRVSENHTAVTLFQHLAPNEMSKEERIRALYLHAVLKFVSGERITNSTVRERFGLSDKESSTASSYIREALEAGWIAPHDPDAGRKHMQYVPAWAKGTTDSF</sequence>
<evidence type="ECO:0000259" key="1">
    <source>
        <dbReference type="Pfam" id="PF04326"/>
    </source>
</evidence>
<dbReference type="InterPro" id="IPR007421">
    <property type="entry name" value="Schlafen_AlbA_2_dom"/>
</dbReference>
<feature type="domain" description="Schlafen AlbA-2" evidence="1">
    <location>
        <begin position="29"/>
        <end position="151"/>
    </location>
</feature>
<dbReference type="EMBL" id="CP029604">
    <property type="protein sequence ID" value="AWO82456.1"/>
    <property type="molecule type" value="Genomic_DNA"/>
</dbReference>
<dbReference type="Gene3D" id="3.30.950.30">
    <property type="entry name" value="Schlafen, AAA domain"/>
    <property type="match status" value="1"/>
</dbReference>
<evidence type="ECO:0000313" key="2">
    <source>
        <dbReference type="EMBL" id="AWO82456.1"/>
    </source>
</evidence>
<dbReference type="PANTHER" id="PTHR30595:SF6">
    <property type="entry name" value="SCHLAFEN ALBA-2 DOMAIN-CONTAINING PROTEIN"/>
    <property type="match status" value="1"/>
</dbReference>
<dbReference type="GeneID" id="32686471"/>
<accession>A0AAD0K481</accession>
<reference evidence="2 3" key="1">
    <citation type="submission" date="2018-05" db="EMBL/GenBank/DDBJ databases">
        <title>Complete genome sequence of Gordonia terrae NRRL B-16283.</title>
        <authorList>
            <person name="Garlena R.A."/>
            <person name="Russell D.A."/>
            <person name="Hatfull G.F."/>
        </authorList>
    </citation>
    <scope>NUCLEOTIDE SEQUENCE [LARGE SCALE GENOMIC DNA]</scope>
    <source>
        <strain evidence="2 3">NRRL B-16283</strain>
    </source>
</reference>
<proteinExistence type="predicted"/>
<dbReference type="InterPro" id="IPR038461">
    <property type="entry name" value="Schlafen_AlbA_2_dom_sf"/>
</dbReference>
<dbReference type="PANTHER" id="PTHR30595">
    <property type="entry name" value="GLPR-RELATED TRANSCRIPTIONAL REPRESSOR"/>
    <property type="match status" value="1"/>
</dbReference>
<organism evidence="2 3">
    <name type="scientific">Gordonia terrae</name>
    <dbReference type="NCBI Taxonomy" id="2055"/>
    <lineage>
        <taxon>Bacteria</taxon>
        <taxon>Bacillati</taxon>
        <taxon>Actinomycetota</taxon>
        <taxon>Actinomycetes</taxon>
        <taxon>Mycobacteriales</taxon>
        <taxon>Gordoniaceae</taxon>
        <taxon>Gordonia</taxon>
    </lineage>
</organism>
<dbReference type="Pfam" id="PF04326">
    <property type="entry name" value="SLFN_AlbA_2"/>
    <property type="match status" value="1"/>
</dbReference>
<dbReference type="InterPro" id="IPR038475">
    <property type="entry name" value="RecG_C_sf"/>
</dbReference>
<name>A0AAD0K481_9ACTN</name>
<protein>
    <submittedName>
        <fullName evidence="2">Transcriptional regulator</fullName>
    </submittedName>
</protein>
<dbReference type="RefSeq" id="WP_004021807.1">
    <property type="nucleotide sequence ID" value="NZ_CABEIC010000002.1"/>
</dbReference>
<dbReference type="AlphaFoldDB" id="A0AAD0K481"/>
<gene>
    <name evidence="2" type="ORF">DLJ61_01870</name>
</gene>